<evidence type="ECO:0000256" key="3">
    <source>
        <dbReference type="ARBA" id="ARBA00022741"/>
    </source>
</evidence>
<dbReference type="Pfam" id="PF00005">
    <property type="entry name" value="ABC_tran"/>
    <property type="match status" value="1"/>
</dbReference>
<evidence type="ECO:0000256" key="4">
    <source>
        <dbReference type="ARBA" id="ARBA00022840"/>
    </source>
</evidence>
<dbReference type="InterPro" id="IPR039421">
    <property type="entry name" value="Type_1_exporter"/>
</dbReference>
<evidence type="ECO:0000313" key="10">
    <source>
        <dbReference type="EMBL" id="MFC0211529.1"/>
    </source>
</evidence>
<evidence type="ECO:0000256" key="7">
    <source>
        <dbReference type="SAM" id="Phobius"/>
    </source>
</evidence>
<dbReference type="GO" id="GO:0005524">
    <property type="term" value="F:ATP binding"/>
    <property type="evidence" value="ECO:0007669"/>
    <property type="project" value="UniProtKB-KW"/>
</dbReference>
<evidence type="ECO:0000313" key="11">
    <source>
        <dbReference type="Proteomes" id="UP001589776"/>
    </source>
</evidence>
<sequence length="585" mass="64535">MKSKGILKPYFGDTWRIYASSFALHAAASIVYAYFPKVLGGFTDRLQSGELAGHDVVRYSLLLLAVGAGHAVIGGYGQYLIMYVGRLFEFMTRRRLFAHFSELSERYYSQNGVGKMLSYFMNDVTGVRESISMGINQLAMATLLLLSCIGAMLLSDIPLYLVAASVGPLLLIPWIVTRFGPAIRKRSMRVQEALGAMTETAEEQFGGIRVAKKFAVEPIMTERFGSYVDRIRDSQLSLVRMSSFFQALVPFLGSMSLIVTLALGGYLTVTGKLTLGNFVAMTLYVRMLMTPLQQIGNVINTVQRSRASLQRLNELVEVRPDIVEAEDAVPVDLGQAVVHMQGLTFSYPGASEPALRDIDLEIAPGMTIGIVGRTGSGKTTLVKLLLRMYDPPAGAIRIGETDIRKLTLESLRSQIAYVPQDGFLFSTKIRDNIAFSRREAGQEEIEIAAKQARIYDNIVQFPDRFETKLGERGITLSGGQRQRTSLARGLIKQAPFMILDDSVSAVDAVTESEIVQTIREERRGKTTVIITHRISALKHADLILVMEGGQIVQRGNHEELLARPGLYAALHAIQEEGSQHAAGHY</sequence>
<feature type="transmembrane region" description="Helical" evidence="7">
    <location>
        <begin position="61"/>
        <end position="85"/>
    </location>
</feature>
<dbReference type="InterPro" id="IPR003439">
    <property type="entry name" value="ABC_transporter-like_ATP-bd"/>
</dbReference>
<organism evidence="10 11">
    <name type="scientific">Paenibacillus chartarius</name>
    <dbReference type="NCBI Taxonomy" id="747481"/>
    <lineage>
        <taxon>Bacteria</taxon>
        <taxon>Bacillati</taxon>
        <taxon>Bacillota</taxon>
        <taxon>Bacilli</taxon>
        <taxon>Bacillales</taxon>
        <taxon>Paenibacillaceae</taxon>
        <taxon>Paenibacillus</taxon>
    </lineage>
</organism>
<evidence type="ECO:0000256" key="2">
    <source>
        <dbReference type="ARBA" id="ARBA00022692"/>
    </source>
</evidence>
<accession>A0ABV6DFU8</accession>
<dbReference type="InterPro" id="IPR011527">
    <property type="entry name" value="ABC1_TM_dom"/>
</dbReference>
<dbReference type="SMART" id="SM00382">
    <property type="entry name" value="AAA"/>
    <property type="match status" value="1"/>
</dbReference>
<feature type="transmembrane region" description="Helical" evidence="7">
    <location>
        <begin position="15"/>
        <end position="35"/>
    </location>
</feature>
<reference evidence="10 11" key="1">
    <citation type="submission" date="2024-09" db="EMBL/GenBank/DDBJ databases">
        <authorList>
            <person name="Sun Q."/>
            <person name="Mori K."/>
        </authorList>
    </citation>
    <scope>NUCLEOTIDE SEQUENCE [LARGE SCALE GENOMIC DNA]</scope>
    <source>
        <strain evidence="10 11">CCM 7759</strain>
    </source>
</reference>
<comment type="subcellular location">
    <subcellularLocation>
        <location evidence="1">Cell membrane</location>
        <topology evidence="1">Multi-pass membrane protein</topology>
    </subcellularLocation>
</comment>
<gene>
    <name evidence="10" type="ORF">ACFFK0_03530</name>
</gene>
<dbReference type="PROSITE" id="PS50893">
    <property type="entry name" value="ABC_TRANSPORTER_2"/>
    <property type="match status" value="1"/>
</dbReference>
<evidence type="ECO:0000256" key="1">
    <source>
        <dbReference type="ARBA" id="ARBA00004651"/>
    </source>
</evidence>
<evidence type="ECO:0000259" key="9">
    <source>
        <dbReference type="PROSITE" id="PS50929"/>
    </source>
</evidence>
<keyword evidence="3" id="KW-0547">Nucleotide-binding</keyword>
<dbReference type="PANTHER" id="PTHR43394">
    <property type="entry name" value="ATP-DEPENDENT PERMEASE MDL1, MITOCHONDRIAL"/>
    <property type="match status" value="1"/>
</dbReference>
<dbReference type="Gene3D" id="1.20.1560.10">
    <property type="entry name" value="ABC transporter type 1, transmembrane domain"/>
    <property type="match status" value="1"/>
</dbReference>
<dbReference type="PANTHER" id="PTHR43394:SF1">
    <property type="entry name" value="ATP-BINDING CASSETTE SUB-FAMILY B MEMBER 10, MITOCHONDRIAL"/>
    <property type="match status" value="1"/>
</dbReference>
<dbReference type="Gene3D" id="3.40.50.300">
    <property type="entry name" value="P-loop containing nucleotide triphosphate hydrolases"/>
    <property type="match status" value="1"/>
</dbReference>
<dbReference type="SUPFAM" id="SSF90123">
    <property type="entry name" value="ABC transporter transmembrane region"/>
    <property type="match status" value="1"/>
</dbReference>
<dbReference type="InterPro" id="IPR036640">
    <property type="entry name" value="ABC1_TM_sf"/>
</dbReference>
<name>A0ABV6DFU8_9BACL</name>
<protein>
    <submittedName>
        <fullName evidence="10">ABC transporter ATP-binding protein</fullName>
    </submittedName>
</protein>
<dbReference type="Pfam" id="PF00664">
    <property type="entry name" value="ABC_membrane"/>
    <property type="match status" value="1"/>
</dbReference>
<proteinExistence type="predicted"/>
<dbReference type="PROSITE" id="PS50929">
    <property type="entry name" value="ABC_TM1F"/>
    <property type="match status" value="1"/>
</dbReference>
<dbReference type="CDD" id="cd18541">
    <property type="entry name" value="ABC_6TM_TmrB_like"/>
    <property type="match status" value="1"/>
</dbReference>
<evidence type="ECO:0000256" key="5">
    <source>
        <dbReference type="ARBA" id="ARBA00022989"/>
    </source>
</evidence>
<dbReference type="Proteomes" id="UP001589776">
    <property type="component" value="Unassembled WGS sequence"/>
</dbReference>
<dbReference type="EMBL" id="JBHLWN010000020">
    <property type="protein sequence ID" value="MFC0211529.1"/>
    <property type="molecule type" value="Genomic_DNA"/>
</dbReference>
<keyword evidence="6 7" id="KW-0472">Membrane</keyword>
<feature type="transmembrane region" description="Helical" evidence="7">
    <location>
        <begin position="160"/>
        <end position="179"/>
    </location>
</feature>
<keyword evidence="2 7" id="KW-0812">Transmembrane</keyword>
<evidence type="ECO:0000259" key="8">
    <source>
        <dbReference type="PROSITE" id="PS50893"/>
    </source>
</evidence>
<evidence type="ECO:0000256" key="6">
    <source>
        <dbReference type="ARBA" id="ARBA00023136"/>
    </source>
</evidence>
<keyword evidence="5 7" id="KW-1133">Transmembrane helix</keyword>
<comment type="caution">
    <text evidence="10">The sequence shown here is derived from an EMBL/GenBank/DDBJ whole genome shotgun (WGS) entry which is preliminary data.</text>
</comment>
<keyword evidence="4 10" id="KW-0067">ATP-binding</keyword>
<dbReference type="InterPro" id="IPR027417">
    <property type="entry name" value="P-loop_NTPase"/>
</dbReference>
<dbReference type="InterPro" id="IPR003593">
    <property type="entry name" value="AAA+_ATPase"/>
</dbReference>
<keyword evidence="11" id="KW-1185">Reference proteome</keyword>
<dbReference type="RefSeq" id="WP_377468562.1">
    <property type="nucleotide sequence ID" value="NZ_JBHLWN010000020.1"/>
</dbReference>
<feature type="transmembrane region" description="Helical" evidence="7">
    <location>
        <begin position="138"/>
        <end position="154"/>
    </location>
</feature>
<feature type="transmembrane region" description="Helical" evidence="7">
    <location>
        <begin position="244"/>
        <end position="267"/>
    </location>
</feature>
<dbReference type="SUPFAM" id="SSF52540">
    <property type="entry name" value="P-loop containing nucleoside triphosphate hydrolases"/>
    <property type="match status" value="1"/>
</dbReference>
<feature type="domain" description="ABC transporter" evidence="8">
    <location>
        <begin position="338"/>
        <end position="573"/>
    </location>
</feature>
<feature type="domain" description="ABC transmembrane type-1" evidence="9">
    <location>
        <begin position="21"/>
        <end position="304"/>
    </location>
</feature>